<protein>
    <submittedName>
        <fullName evidence="1">Uncharacterized protein</fullName>
    </submittedName>
</protein>
<dbReference type="EMBL" id="JASCZI010273033">
    <property type="protein sequence ID" value="MED6224098.1"/>
    <property type="molecule type" value="Genomic_DNA"/>
</dbReference>
<name>A0ABU6ZQ14_9FABA</name>
<evidence type="ECO:0000313" key="1">
    <source>
        <dbReference type="EMBL" id="MED6224098.1"/>
    </source>
</evidence>
<keyword evidence="2" id="KW-1185">Reference proteome</keyword>
<proteinExistence type="predicted"/>
<organism evidence="1 2">
    <name type="scientific">Stylosanthes scabra</name>
    <dbReference type="NCBI Taxonomy" id="79078"/>
    <lineage>
        <taxon>Eukaryota</taxon>
        <taxon>Viridiplantae</taxon>
        <taxon>Streptophyta</taxon>
        <taxon>Embryophyta</taxon>
        <taxon>Tracheophyta</taxon>
        <taxon>Spermatophyta</taxon>
        <taxon>Magnoliopsida</taxon>
        <taxon>eudicotyledons</taxon>
        <taxon>Gunneridae</taxon>
        <taxon>Pentapetalae</taxon>
        <taxon>rosids</taxon>
        <taxon>fabids</taxon>
        <taxon>Fabales</taxon>
        <taxon>Fabaceae</taxon>
        <taxon>Papilionoideae</taxon>
        <taxon>50 kb inversion clade</taxon>
        <taxon>dalbergioids sensu lato</taxon>
        <taxon>Dalbergieae</taxon>
        <taxon>Pterocarpus clade</taxon>
        <taxon>Stylosanthes</taxon>
    </lineage>
</organism>
<gene>
    <name evidence="1" type="ORF">PIB30_080476</name>
</gene>
<dbReference type="Proteomes" id="UP001341840">
    <property type="component" value="Unassembled WGS sequence"/>
</dbReference>
<reference evidence="1 2" key="1">
    <citation type="journal article" date="2023" name="Plants (Basel)">
        <title>Bridging the Gap: Combining Genomics and Transcriptomics Approaches to Understand Stylosanthes scabra, an Orphan Legume from the Brazilian Caatinga.</title>
        <authorList>
            <person name="Ferreira-Neto J.R.C."/>
            <person name="da Silva M.D."/>
            <person name="Binneck E."/>
            <person name="de Melo N.F."/>
            <person name="da Silva R.H."/>
            <person name="de Melo A.L.T.M."/>
            <person name="Pandolfi V."/>
            <person name="Bustamante F.O."/>
            <person name="Brasileiro-Vidal A.C."/>
            <person name="Benko-Iseppon A.M."/>
        </authorList>
    </citation>
    <scope>NUCLEOTIDE SEQUENCE [LARGE SCALE GENOMIC DNA]</scope>
    <source>
        <tissue evidence="1">Leaves</tissue>
    </source>
</reference>
<accession>A0ABU6ZQ14</accession>
<evidence type="ECO:0000313" key="2">
    <source>
        <dbReference type="Proteomes" id="UP001341840"/>
    </source>
</evidence>
<sequence length="87" mass="9973">MGGLLYAPYAQPLRNGCVRTTWVRMHKGVFTTTLREYGCVYIKELDAETYEPTAVNQSSALRLKPNLQAHYRLNLFQTPRGASMQFM</sequence>
<comment type="caution">
    <text evidence="1">The sequence shown here is derived from an EMBL/GenBank/DDBJ whole genome shotgun (WGS) entry which is preliminary data.</text>
</comment>